<proteinExistence type="predicted"/>
<dbReference type="InterPro" id="IPR001932">
    <property type="entry name" value="PPM-type_phosphatase-like_dom"/>
</dbReference>
<dbReference type="AlphaFoldDB" id="A0A839XLF5"/>
<gene>
    <name evidence="3" type="ORF">FB384_001268</name>
</gene>
<dbReference type="EMBL" id="JACIBS010000001">
    <property type="protein sequence ID" value="MBB3662364.1"/>
    <property type="molecule type" value="Genomic_DNA"/>
</dbReference>
<comment type="caution">
    <text evidence="3">The sequence shown here is derived from an EMBL/GenBank/DDBJ whole genome shotgun (WGS) entry which is preliminary data.</text>
</comment>
<evidence type="ECO:0000259" key="2">
    <source>
        <dbReference type="Pfam" id="PF13672"/>
    </source>
</evidence>
<organism evidence="3 4">
    <name type="scientific">Prauserella sediminis</name>
    <dbReference type="NCBI Taxonomy" id="577680"/>
    <lineage>
        <taxon>Bacteria</taxon>
        <taxon>Bacillati</taxon>
        <taxon>Actinomycetota</taxon>
        <taxon>Actinomycetes</taxon>
        <taxon>Pseudonocardiales</taxon>
        <taxon>Pseudonocardiaceae</taxon>
        <taxon>Prauserella</taxon>
        <taxon>Prauserella salsuginis group</taxon>
    </lineage>
</organism>
<accession>A0A839XLF5</accession>
<reference evidence="3 4" key="1">
    <citation type="submission" date="2020-08" db="EMBL/GenBank/DDBJ databases">
        <title>Sequencing the genomes of 1000 actinobacteria strains.</title>
        <authorList>
            <person name="Klenk H.-P."/>
        </authorList>
    </citation>
    <scope>NUCLEOTIDE SEQUENCE [LARGE SCALE GENOMIC DNA]</scope>
    <source>
        <strain evidence="3 4">DSM 45267</strain>
    </source>
</reference>
<evidence type="ECO:0000313" key="4">
    <source>
        <dbReference type="Proteomes" id="UP000564573"/>
    </source>
</evidence>
<protein>
    <recommendedName>
        <fullName evidence="2">PPM-type phosphatase domain-containing protein</fullName>
    </recommendedName>
</protein>
<feature type="domain" description="PPM-type phosphatase" evidence="2">
    <location>
        <begin position="19"/>
        <end position="206"/>
    </location>
</feature>
<dbReference type="Proteomes" id="UP000564573">
    <property type="component" value="Unassembled WGS sequence"/>
</dbReference>
<dbReference type="Pfam" id="PF13672">
    <property type="entry name" value="PP2C_2"/>
    <property type="match status" value="1"/>
</dbReference>
<feature type="region of interest" description="Disordered" evidence="1">
    <location>
        <begin position="1"/>
        <end position="21"/>
    </location>
</feature>
<evidence type="ECO:0000313" key="3">
    <source>
        <dbReference type="EMBL" id="MBB3662364.1"/>
    </source>
</evidence>
<name>A0A839XLF5_9PSEU</name>
<dbReference type="InterPro" id="IPR036457">
    <property type="entry name" value="PPM-type-like_dom_sf"/>
</dbReference>
<sequence>MPRIEIAEQAGTDLRGDPRPTEDRVVVVDSGGEPQTGAIAVLDGATEQRPGLPSGGWYSERLAERLRETLLRSSGPEAALAEAIDVVARDHALQAGASPSSTVALARWSPDVVDVLVLADSPVVKFGTDDVEVVADERLSRLRTAGRLRTRAAVDALRNHDGGFWVAEADPSAAAHAVQAQWPRAEVETLILATDGVAAGVTDYGLFDWHGLHRLAYKQGPQAVLDTVRDAERSDRDRTRWPRPKIHDDQALAVVDFTARSG</sequence>
<dbReference type="Gene3D" id="3.60.40.10">
    <property type="entry name" value="PPM-type phosphatase domain"/>
    <property type="match status" value="1"/>
</dbReference>
<evidence type="ECO:0000256" key="1">
    <source>
        <dbReference type="SAM" id="MobiDB-lite"/>
    </source>
</evidence>
<dbReference type="SUPFAM" id="SSF81606">
    <property type="entry name" value="PP2C-like"/>
    <property type="match status" value="1"/>
</dbReference>
<dbReference type="RefSeq" id="WP_323985142.1">
    <property type="nucleotide sequence ID" value="NZ_JACIBS010000001.1"/>
</dbReference>
<keyword evidence="4" id="KW-1185">Reference proteome</keyword>